<dbReference type="PANTHER" id="PTHR10763">
    <property type="entry name" value="CELL DIVISION CONTROL PROTEIN 6-RELATED"/>
    <property type="match status" value="1"/>
</dbReference>
<keyword evidence="4 5" id="KW-0067">ATP-binding</keyword>
<gene>
    <name evidence="8" type="ORF">SAMN06266787_1273</name>
</gene>
<reference evidence="8 9" key="1">
    <citation type="submission" date="2017-06" db="EMBL/GenBank/DDBJ databases">
        <authorList>
            <person name="Kim H.J."/>
            <person name="Triplett B.A."/>
        </authorList>
    </citation>
    <scope>NUCLEOTIDE SEQUENCE [LARGE SCALE GENOMIC DNA]</scope>
    <source>
        <strain evidence="8 9">DSM 19316</strain>
    </source>
</reference>
<dbReference type="Gene3D" id="1.10.8.60">
    <property type="match status" value="1"/>
</dbReference>
<dbReference type="Gene3D" id="1.10.10.10">
    <property type="entry name" value="Winged helix-like DNA-binding domain superfamily/Winged helix DNA-binding domain"/>
    <property type="match status" value="1"/>
</dbReference>
<dbReference type="InterPro" id="IPR027417">
    <property type="entry name" value="P-loop_NTPase"/>
</dbReference>
<dbReference type="Pfam" id="PF22703">
    <property type="entry name" value="Cdc6_lid"/>
    <property type="match status" value="1"/>
</dbReference>
<dbReference type="InterPro" id="IPR036388">
    <property type="entry name" value="WH-like_DNA-bd_sf"/>
</dbReference>
<organism evidence="8 9">
    <name type="scientific">Halorubrum ezzemoulense</name>
    <name type="common">Halorubrum chaoviator</name>
    <dbReference type="NCBI Taxonomy" id="337243"/>
    <lineage>
        <taxon>Archaea</taxon>
        <taxon>Methanobacteriati</taxon>
        <taxon>Methanobacteriota</taxon>
        <taxon>Stenosarchaea group</taxon>
        <taxon>Halobacteria</taxon>
        <taxon>Halobacteriales</taxon>
        <taxon>Haloferacaceae</taxon>
        <taxon>Halorubrum</taxon>
    </lineage>
</organism>
<evidence type="ECO:0000313" key="8">
    <source>
        <dbReference type="EMBL" id="SNR77810.1"/>
    </source>
</evidence>
<feature type="binding site" evidence="5">
    <location>
        <begin position="60"/>
        <end position="64"/>
    </location>
    <ligand>
        <name>ATP</name>
        <dbReference type="ChEBI" id="CHEBI:30616"/>
    </ligand>
</feature>
<comment type="similarity">
    <text evidence="1 5">Belongs to the CDC6/cdc18 family.</text>
</comment>
<dbReference type="Gene3D" id="3.40.50.300">
    <property type="entry name" value="P-loop containing nucleotide triphosphate hydrolases"/>
    <property type="match status" value="1"/>
</dbReference>
<evidence type="ECO:0000256" key="2">
    <source>
        <dbReference type="ARBA" id="ARBA00022705"/>
    </source>
</evidence>
<dbReference type="Pfam" id="PF13401">
    <property type="entry name" value="AAA_22"/>
    <property type="match status" value="1"/>
</dbReference>
<dbReference type="AlphaFoldDB" id="A0A238Z3C6"/>
<accession>A0A238Z3C6</accession>
<evidence type="ECO:0000259" key="7">
    <source>
        <dbReference type="SMART" id="SM01074"/>
    </source>
</evidence>
<dbReference type="EMBL" id="FZNK01000027">
    <property type="protein sequence ID" value="SNR77810.1"/>
    <property type="molecule type" value="Genomic_DNA"/>
</dbReference>
<dbReference type="SUPFAM" id="SSF52540">
    <property type="entry name" value="P-loop containing nucleoside triphosphate hydrolases"/>
    <property type="match status" value="1"/>
</dbReference>
<dbReference type="HAMAP" id="MF_01407">
    <property type="entry name" value="ORC1_type_DNA_replic_protein"/>
    <property type="match status" value="1"/>
</dbReference>
<dbReference type="SMART" id="SM00382">
    <property type="entry name" value="AAA"/>
    <property type="match status" value="1"/>
</dbReference>
<comment type="function">
    <text evidence="5">Involved in regulation of DNA replication.</text>
</comment>
<evidence type="ECO:0000256" key="4">
    <source>
        <dbReference type="ARBA" id="ARBA00022840"/>
    </source>
</evidence>
<dbReference type="Proteomes" id="UP000198297">
    <property type="component" value="Unassembled WGS sequence"/>
</dbReference>
<feature type="domain" description="AAA+ ATPase" evidence="6">
    <location>
        <begin position="48"/>
        <end position="204"/>
    </location>
</feature>
<dbReference type="InterPro" id="IPR050311">
    <property type="entry name" value="ORC1/CDC6"/>
</dbReference>
<dbReference type="SMART" id="SM01074">
    <property type="entry name" value="Cdc6_C"/>
    <property type="match status" value="1"/>
</dbReference>
<protein>
    <recommendedName>
        <fullName evidence="5">ORC1-type DNA replication protein</fullName>
    </recommendedName>
</protein>
<dbReference type="InterPro" id="IPR003593">
    <property type="entry name" value="AAA+_ATPase"/>
</dbReference>
<proteinExistence type="inferred from homology"/>
<evidence type="ECO:0000256" key="5">
    <source>
        <dbReference type="HAMAP-Rule" id="MF_01407"/>
    </source>
</evidence>
<dbReference type="InterPro" id="IPR049945">
    <property type="entry name" value="AAA_22"/>
</dbReference>
<dbReference type="GO" id="GO:0005524">
    <property type="term" value="F:ATP binding"/>
    <property type="evidence" value="ECO:0007669"/>
    <property type="project" value="UniProtKB-UniRule"/>
</dbReference>
<evidence type="ECO:0000256" key="1">
    <source>
        <dbReference type="ARBA" id="ARBA00006184"/>
    </source>
</evidence>
<dbReference type="NCBIfam" id="TIGR02928">
    <property type="entry name" value="orc1/cdc6 family replication initiation protein"/>
    <property type="match status" value="1"/>
</dbReference>
<dbReference type="GO" id="GO:0006260">
    <property type="term" value="P:DNA replication"/>
    <property type="evidence" value="ECO:0007669"/>
    <property type="project" value="UniProtKB-UniRule"/>
</dbReference>
<feature type="binding site" evidence="5">
    <location>
        <position position="208"/>
    </location>
    <ligand>
        <name>ATP</name>
        <dbReference type="ChEBI" id="CHEBI:30616"/>
    </ligand>
</feature>
<dbReference type="InterPro" id="IPR015163">
    <property type="entry name" value="Cdc6_C"/>
</dbReference>
<dbReference type="InterPro" id="IPR014277">
    <property type="entry name" value="Orc1/Cdc6_arc"/>
</dbReference>
<dbReference type="InterPro" id="IPR036390">
    <property type="entry name" value="WH_DNA-bd_sf"/>
</dbReference>
<evidence type="ECO:0000259" key="6">
    <source>
        <dbReference type="SMART" id="SM00382"/>
    </source>
</evidence>
<dbReference type="GO" id="GO:0016887">
    <property type="term" value="F:ATP hydrolysis activity"/>
    <property type="evidence" value="ECO:0007669"/>
    <property type="project" value="InterPro"/>
</dbReference>
<dbReference type="FunFam" id="1.10.8.60:FF:000073">
    <property type="entry name" value="ORC1-type DNA replication protein"/>
    <property type="match status" value="1"/>
</dbReference>
<name>A0A238Z3C6_HALEZ</name>
<dbReference type="RefSeq" id="WP_089309384.1">
    <property type="nucleotide sequence ID" value="NZ_FZNK01000027.1"/>
</dbReference>
<dbReference type="SUPFAM" id="SSF46785">
    <property type="entry name" value="Winged helix' DNA-binding domain"/>
    <property type="match status" value="1"/>
</dbReference>
<keyword evidence="3 5" id="KW-0547">Nucleotide-binding</keyword>
<evidence type="ECO:0000256" key="3">
    <source>
        <dbReference type="ARBA" id="ARBA00022741"/>
    </source>
</evidence>
<keyword evidence="2 5" id="KW-0235">DNA replication</keyword>
<feature type="binding site" evidence="5">
    <location>
        <position position="220"/>
    </location>
    <ligand>
        <name>ATP</name>
        <dbReference type="ChEBI" id="CHEBI:30616"/>
    </ligand>
</feature>
<feature type="domain" description="Cdc6 C-terminal" evidence="7">
    <location>
        <begin position="303"/>
        <end position="387"/>
    </location>
</feature>
<dbReference type="Pfam" id="PF09079">
    <property type="entry name" value="WHD_Cdc6"/>
    <property type="match status" value="1"/>
</dbReference>
<sequence length="410" mass="45811">MRRFQRNASIFADKDALRESYTPPEIEERDEEIADYMDALQPVIDGWEPDNIFLYGNTGVGKTAVTDRLMEQLEEDAEEYDDIDVTVFSVNCKTLSSSYQVAVQLVNAMRPDGGEIAATGHPKQTVFRMLYDELEDIGGTVLLILDEIDSIGSNDELLYELPRARANGNLEHTKVGIIGISNDFKFSDQLDPRVQDTLCERELHFPAYEADELVSIVESRAEIALKEDAVDEGAIRLCAALAAKDRGSARQALDLLRLSGEQAERADEDVITEDHVEAARQELERERVEEGIRQLTHHGHLSLLSIVSLAAADDTPARTRTVFERYQNVCETMGISPLSRRSIHNHVKDLVMLGILRERDNNSGSGMRGNFNTYELDVPFDSALSALAGELDIDERASELRRLADINDVA</sequence>
<dbReference type="PANTHER" id="PTHR10763:SF22">
    <property type="entry name" value="ORC1-TYPE DNA REPLICATION PROTEIN"/>
    <property type="match status" value="1"/>
</dbReference>
<dbReference type="InterPro" id="IPR055237">
    <property type="entry name" value="Cdc6_lid"/>
</dbReference>
<evidence type="ECO:0000313" key="9">
    <source>
        <dbReference type="Proteomes" id="UP000198297"/>
    </source>
</evidence>
<dbReference type="CDD" id="cd08768">
    <property type="entry name" value="Cdc6_C"/>
    <property type="match status" value="1"/>
</dbReference>